<proteinExistence type="predicted"/>
<reference evidence="1" key="1">
    <citation type="submission" date="2021-02" db="EMBL/GenBank/DDBJ databases">
        <authorList>
            <person name="Cremers G."/>
            <person name="Picone N."/>
        </authorList>
    </citation>
    <scope>NUCLEOTIDE SEQUENCE</scope>
    <source>
        <strain evidence="1">PQ17</strain>
    </source>
</reference>
<dbReference type="EMBL" id="CAJNOB010000070">
    <property type="protein sequence ID" value="CAF0705022.1"/>
    <property type="molecule type" value="Genomic_DNA"/>
</dbReference>
<organism evidence="1 2">
    <name type="scientific">Candidatus Methylacidithermus pantelleriae</name>
    <dbReference type="NCBI Taxonomy" id="2744239"/>
    <lineage>
        <taxon>Bacteria</taxon>
        <taxon>Pseudomonadati</taxon>
        <taxon>Verrucomicrobiota</taxon>
        <taxon>Methylacidiphilae</taxon>
        <taxon>Methylacidiphilales</taxon>
        <taxon>Methylacidiphilaceae</taxon>
        <taxon>Candidatus Methylacidithermus</taxon>
    </lineage>
</organism>
<protein>
    <submittedName>
        <fullName evidence="1">Uncharacterized protein</fullName>
    </submittedName>
</protein>
<evidence type="ECO:0000313" key="2">
    <source>
        <dbReference type="Proteomes" id="UP000663859"/>
    </source>
</evidence>
<name>A0A8J2FTW9_9BACT</name>
<sequence length="127" mass="14804">MQRREFFALAERQPWLSIRSVERYEVHIQRISFSVPLLHFVKGTPQESLLVLLAGPRTKRDIFRIELSWFLVAFESGWPWVPNLFRLVDLSFSIETAPLSPKNTIFLLLASWNFYPTPSRLSITLGA</sequence>
<keyword evidence="2" id="KW-1185">Reference proteome</keyword>
<evidence type="ECO:0000313" key="1">
    <source>
        <dbReference type="EMBL" id="CAF0705022.1"/>
    </source>
</evidence>
<comment type="caution">
    <text evidence="1">The sequence shown here is derived from an EMBL/GenBank/DDBJ whole genome shotgun (WGS) entry which is preliminary data.</text>
</comment>
<dbReference type="Proteomes" id="UP000663859">
    <property type="component" value="Unassembled WGS sequence"/>
</dbReference>
<accession>A0A8J2FTW9</accession>
<gene>
    <name evidence="1" type="ORF">MPNT_80071</name>
</gene>
<dbReference type="AlphaFoldDB" id="A0A8J2FTW9"/>